<dbReference type="PANTHER" id="PTHR12128:SF66">
    <property type="entry name" value="4-HYDROXY-2-OXOGLUTARATE ALDOLASE, MITOCHONDRIAL"/>
    <property type="match status" value="1"/>
</dbReference>
<dbReference type="EMBL" id="SMKZ01000003">
    <property type="protein sequence ID" value="TDE14193.1"/>
    <property type="molecule type" value="Genomic_DNA"/>
</dbReference>
<dbReference type="CDD" id="cd00408">
    <property type="entry name" value="DHDPS-like"/>
    <property type="match status" value="1"/>
</dbReference>
<dbReference type="Gene3D" id="3.20.20.70">
    <property type="entry name" value="Aldolase class I"/>
    <property type="match status" value="1"/>
</dbReference>
<gene>
    <name evidence="5" type="ORF">E1269_03240</name>
</gene>
<feature type="binding site" evidence="4">
    <location>
        <position position="210"/>
    </location>
    <ligand>
        <name>pyruvate</name>
        <dbReference type="ChEBI" id="CHEBI:15361"/>
    </ligand>
</feature>
<organism evidence="5 6">
    <name type="scientific">Jiangella asiatica</name>
    <dbReference type="NCBI Taxonomy" id="2530372"/>
    <lineage>
        <taxon>Bacteria</taxon>
        <taxon>Bacillati</taxon>
        <taxon>Actinomycetota</taxon>
        <taxon>Actinomycetes</taxon>
        <taxon>Jiangellales</taxon>
        <taxon>Jiangellaceae</taxon>
        <taxon>Jiangella</taxon>
    </lineage>
</organism>
<evidence type="ECO:0000256" key="4">
    <source>
        <dbReference type="PIRSR" id="PIRSR001365-2"/>
    </source>
</evidence>
<dbReference type="SMART" id="SM01130">
    <property type="entry name" value="DHDPS"/>
    <property type="match status" value="1"/>
</dbReference>
<accession>A0A4R5DTH3</accession>
<dbReference type="Pfam" id="PF00701">
    <property type="entry name" value="DHDPS"/>
    <property type="match status" value="1"/>
</dbReference>
<dbReference type="Proteomes" id="UP000294739">
    <property type="component" value="Unassembled WGS sequence"/>
</dbReference>
<protein>
    <submittedName>
        <fullName evidence="5">Dihydrodipicolinate synthase family protein</fullName>
    </submittedName>
</protein>
<sequence>MSGRRSVTAADLGAVVPVVVTPYTDAGAVDAAALERQTDLLSGQGCGWAAVGYGSEADRLTPDEISAVTRVVSGSLRVIGNVELTSVPAAVAAAERAAASGAELVLVRPTGWGRVPLDELGSAITAIADAGVPVLLQDAPQHTGVDLPVPALAELLAGTSGLAGVKVEPPDPVGKIARLRRETGPDALVLGGLGGTHVVDELVAGATATMPGPAFVDVFAAIAVLVAQGRVDEARRVHAGLLPFIVAASTSMDAFLVQQKHVLVGDGILTSARIRMPYGAGVEDVPAQHDDLAAALDLQMLRRRCAATRAEGARR</sequence>
<dbReference type="GO" id="GO:0008840">
    <property type="term" value="F:4-hydroxy-tetrahydrodipicolinate synthase activity"/>
    <property type="evidence" value="ECO:0007669"/>
    <property type="project" value="TreeGrafter"/>
</dbReference>
<dbReference type="SUPFAM" id="SSF51569">
    <property type="entry name" value="Aldolase"/>
    <property type="match status" value="1"/>
</dbReference>
<keyword evidence="2 3" id="KW-0456">Lyase</keyword>
<dbReference type="InParanoid" id="A0A4R5DTH3"/>
<dbReference type="OrthoDB" id="3175637at2"/>
<comment type="similarity">
    <text evidence="1 3">Belongs to the DapA family.</text>
</comment>
<evidence type="ECO:0000313" key="6">
    <source>
        <dbReference type="Proteomes" id="UP000294739"/>
    </source>
</evidence>
<reference evidence="5 6" key="1">
    <citation type="submission" date="2019-03" db="EMBL/GenBank/DDBJ databases">
        <title>Draft genome sequences of novel Actinobacteria.</title>
        <authorList>
            <person name="Sahin N."/>
            <person name="Ay H."/>
            <person name="Saygin H."/>
        </authorList>
    </citation>
    <scope>NUCLEOTIDE SEQUENCE [LARGE SCALE GENOMIC DNA]</scope>
    <source>
        <strain evidence="5 6">5K138</strain>
    </source>
</reference>
<dbReference type="InterPro" id="IPR002220">
    <property type="entry name" value="DapA-like"/>
</dbReference>
<dbReference type="RefSeq" id="WP_131891149.1">
    <property type="nucleotide sequence ID" value="NZ_SMKZ01000003.1"/>
</dbReference>
<keyword evidence="6" id="KW-1185">Reference proteome</keyword>
<comment type="caution">
    <text evidence="5">The sequence shown here is derived from an EMBL/GenBank/DDBJ whole genome shotgun (WGS) entry which is preliminary data.</text>
</comment>
<dbReference type="PANTHER" id="PTHR12128">
    <property type="entry name" value="DIHYDRODIPICOLINATE SYNTHASE"/>
    <property type="match status" value="1"/>
</dbReference>
<dbReference type="AlphaFoldDB" id="A0A4R5DTH3"/>
<evidence type="ECO:0000256" key="3">
    <source>
        <dbReference type="PIRNR" id="PIRNR001365"/>
    </source>
</evidence>
<evidence type="ECO:0000256" key="2">
    <source>
        <dbReference type="ARBA" id="ARBA00023239"/>
    </source>
</evidence>
<evidence type="ECO:0000313" key="5">
    <source>
        <dbReference type="EMBL" id="TDE14193.1"/>
    </source>
</evidence>
<name>A0A4R5DTH3_9ACTN</name>
<dbReference type="InterPro" id="IPR013785">
    <property type="entry name" value="Aldolase_TIM"/>
</dbReference>
<proteinExistence type="inferred from homology"/>
<dbReference type="PIRSF" id="PIRSF001365">
    <property type="entry name" value="DHDPS"/>
    <property type="match status" value="1"/>
</dbReference>
<evidence type="ECO:0000256" key="1">
    <source>
        <dbReference type="ARBA" id="ARBA00007592"/>
    </source>
</evidence>